<comment type="function">
    <text evidence="6">Component of the ESCRT-II complex (endosomal sorting complex required for transport II), which is required for multivesicular body (MVB) formation and sorting of endosomal cargo proteins into MVBs.</text>
</comment>
<accession>A0A7S2L0F6</accession>
<dbReference type="InterPro" id="IPR036388">
    <property type="entry name" value="WH-like_DNA-bd_sf"/>
</dbReference>
<dbReference type="GO" id="GO:0031902">
    <property type="term" value="C:late endosome membrane"/>
    <property type="evidence" value="ECO:0007669"/>
    <property type="project" value="UniProtKB-UniRule"/>
</dbReference>
<dbReference type="InterPro" id="IPR040608">
    <property type="entry name" value="Snf8/Vps36"/>
</dbReference>
<dbReference type="GO" id="GO:0032266">
    <property type="term" value="F:phosphatidylinositol-3-phosphate binding"/>
    <property type="evidence" value="ECO:0007669"/>
    <property type="project" value="UniProtKB-UniRule"/>
</dbReference>
<gene>
    <name evidence="7" type="ORF">SMAR0320_LOCUS6952</name>
</gene>
<dbReference type="PANTHER" id="PTHR13128:SF12">
    <property type="entry name" value="VACUOLAR PROTEIN-SORTING-ASSOCIATED PROTEIN 36"/>
    <property type="match status" value="1"/>
</dbReference>
<dbReference type="GO" id="GO:0000814">
    <property type="term" value="C:ESCRT II complex"/>
    <property type="evidence" value="ECO:0007669"/>
    <property type="project" value="UniProtKB-UniRule"/>
</dbReference>
<reference evidence="7" key="1">
    <citation type="submission" date="2021-01" db="EMBL/GenBank/DDBJ databases">
        <authorList>
            <person name="Corre E."/>
            <person name="Pelletier E."/>
            <person name="Niang G."/>
            <person name="Scheremetjew M."/>
            <person name="Finn R."/>
            <person name="Kale V."/>
            <person name="Holt S."/>
            <person name="Cochrane G."/>
            <person name="Meng A."/>
            <person name="Brown T."/>
            <person name="Cohen L."/>
        </authorList>
    </citation>
    <scope>NUCLEOTIDE SEQUENCE</scope>
    <source>
        <strain evidence="7">SM1012Den-03</strain>
    </source>
</reference>
<organism evidence="7">
    <name type="scientific">Skeletonema marinoi</name>
    <dbReference type="NCBI Taxonomy" id="267567"/>
    <lineage>
        <taxon>Eukaryota</taxon>
        <taxon>Sar</taxon>
        <taxon>Stramenopiles</taxon>
        <taxon>Ochrophyta</taxon>
        <taxon>Bacillariophyta</taxon>
        <taxon>Coscinodiscophyceae</taxon>
        <taxon>Thalassiosirophycidae</taxon>
        <taxon>Thalassiosirales</taxon>
        <taxon>Skeletonemataceae</taxon>
        <taxon>Skeletonema</taxon>
        <taxon>Skeletonema marinoi-dohrnii complex</taxon>
    </lineage>
</organism>
<comment type="subunit">
    <text evidence="6">Component of the endosomal sorting complex required for transport II (ESCRT-II).</text>
</comment>
<dbReference type="GO" id="GO:0043328">
    <property type="term" value="P:protein transport to vacuole involved in ubiquitin-dependent protein catabolic process via the multivesicular body sorting pathway"/>
    <property type="evidence" value="ECO:0007669"/>
    <property type="project" value="UniProtKB-UniRule"/>
</dbReference>
<dbReference type="FunFam" id="1.10.10.10:FF:000416">
    <property type="entry name" value="Vacuolar protein-sorting-associated protein 36"/>
    <property type="match status" value="1"/>
</dbReference>
<evidence type="ECO:0000256" key="1">
    <source>
        <dbReference type="ARBA" id="ARBA00009697"/>
    </source>
</evidence>
<dbReference type="Pfam" id="PF04157">
    <property type="entry name" value="EAP30"/>
    <property type="match status" value="1"/>
</dbReference>
<keyword evidence="6" id="KW-0967">Endosome</keyword>
<evidence type="ECO:0000256" key="3">
    <source>
        <dbReference type="ARBA" id="ARBA00022448"/>
    </source>
</evidence>
<dbReference type="SUPFAM" id="SSF46785">
    <property type="entry name" value="Winged helix' DNA-binding domain"/>
    <property type="match status" value="2"/>
</dbReference>
<name>A0A7S2L0F6_9STRA</name>
<dbReference type="EMBL" id="HBGZ01009731">
    <property type="protein sequence ID" value="CAD9590984.1"/>
    <property type="molecule type" value="Transcribed_RNA"/>
</dbReference>
<evidence type="ECO:0000313" key="7">
    <source>
        <dbReference type="EMBL" id="CAD9590984.1"/>
    </source>
</evidence>
<keyword evidence="5 6" id="KW-0653">Protein transport</keyword>
<dbReference type="InterPro" id="IPR037855">
    <property type="entry name" value="Vps36"/>
</dbReference>
<evidence type="ECO:0000256" key="2">
    <source>
        <dbReference type="ARBA" id="ARBA00017953"/>
    </source>
</evidence>
<keyword evidence="4 6" id="KW-0963">Cytoplasm</keyword>
<evidence type="ECO:0000256" key="6">
    <source>
        <dbReference type="RuleBase" id="RU367095"/>
    </source>
</evidence>
<dbReference type="PANTHER" id="PTHR13128">
    <property type="entry name" value="VACUOLAR PROTEIN-SORTING-ASSOCIATED PROTEIN 36"/>
    <property type="match status" value="1"/>
</dbReference>
<evidence type="ECO:0000256" key="5">
    <source>
        <dbReference type="ARBA" id="ARBA00022927"/>
    </source>
</evidence>
<comment type="similarity">
    <text evidence="1 6">Belongs to the VPS36 family.</text>
</comment>
<proteinExistence type="inferred from homology"/>
<dbReference type="AlphaFoldDB" id="A0A7S2L0F6"/>
<dbReference type="GO" id="GO:0043130">
    <property type="term" value="F:ubiquitin binding"/>
    <property type="evidence" value="ECO:0007669"/>
    <property type="project" value="UniProtKB-UniRule"/>
</dbReference>
<evidence type="ECO:0000256" key="4">
    <source>
        <dbReference type="ARBA" id="ARBA00022490"/>
    </source>
</evidence>
<sequence>MSSSNNKPRRWSPLTCLGTTNLSPSGLIQLESDAGEVETQCRTNCELRYEGSGPLPKPVDTSSGFTDFWTAIDVNLSCHVTTHRIVLVDEKESIAGSIPYPLVHTAEGKGGPSFRSPKASYKIELNTLAWGELLIVFRGGERHPYSQSGKDRDAALTAIHRAQKRKAWEDRERQAAKEAARPSQTITARKVGVDAIMTKNKLLLKENANLAETAFGGNNKTTKHVSKKKGNQEDIDAFMREATPLLKVIQKYTSTIERERRAAASSNNDAAKQHNDTEKLVAMLENMGMTSALSEKQSGSMYHKQLARQIVDFLRHNDKLTKAGGMMTLTDVYCLFNRARGTNMISPDDLLKALDLMKDLGLGMSRRSFQSSGVLVIQDDAFDDEVMAKKLADLASSSMKQKAEPIDDIGGITVIDVSRTLKIPALLANEQLQSAEQMGWLCRDSTIEGMRYFPNLFQAATSC</sequence>
<protein>
    <recommendedName>
        <fullName evidence="2 6">Vacuolar protein-sorting-associated protein 36</fullName>
    </recommendedName>
    <alternativeName>
        <fullName evidence="6">ESCRT-II complex subunit VPS36</fullName>
    </alternativeName>
</protein>
<keyword evidence="3 6" id="KW-0813">Transport</keyword>
<dbReference type="Gene3D" id="1.10.10.10">
    <property type="entry name" value="Winged helix-like DNA-binding domain superfamily/Winged helix DNA-binding domain"/>
    <property type="match status" value="2"/>
</dbReference>
<dbReference type="InterPro" id="IPR036390">
    <property type="entry name" value="WH_DNA-bd_sf"/>
</dbReference>
<comment type="subcellular location">
    <subcellularLocation>
        <location evidence="6">Cytoplasm</location>
    </subcellularLocation>
    <subcellularLocation>
        <location evidence="6">Endosome</location>
    </subcellularLocation>
</comment>